<proteinExistence type="predicted"/>
<dbReference type="Gene3D" id="3.40.50.2000">
    <property type="entry name" value="Glycogen Phosphorylase B"/>
    <property type="match status" value="2"/>
</dbReference>
<organism evidence="4 5">
    <name type="scientific">Candidatus Cohnella colombiensis</name>
    <dbReference type="NCBI Taxonomy" id="3121368"/>
    <lineage>
        <taxon>Bacteria</taxon>
        <taxon>Bacillati</taxon>
        <taxon>Bacillota</taxon>
        <taxon>Bacilli</taxon>
        <taxon>Bacillales</taxon>
        <taxon>Paenibacillaceae</taxon>
        <taxon>Cohnella</taxon>
    </lineage>
</organism>
<reference evidence="4" key="1">
    <citation type="submission" date="2023-03" db="EMBL/GenBank/DDBJ databases">
        <title>Andean soil-derived lignocellulolytic bacterial consortium as a source of novel taxa and putative plastic-active enzymes.</title>
        <authorList>
            <person name="Diaz-Garcia L."/>
            <person name="Chuvochina M."/>
            <person name="Feuerriegel G."/>
            <person name="Bunk B."/>
            <person name="Sproer C."/>
            <person name="Streit W.R."/>
            <person name="Rodriguez L.M."/>
            <person name="Overmann J."/>
            <person name="Jimenez D.J."/>
        </authorList>
    </citation>
    <scope>NUCLEOTIDE SEQUENCE</scope>
    <source>
        <strain evidence="4">MAG 2441</strain>
    </source>
</reference>
<dbReference type="CDD" id="cd03809">
    <property type="entry name" value="GT4_MtfB-like"/>
    <property type="match status" value="1"/>
</dbReference>
<evidence type="ECO:0000259" key="3">
    <source>
        <dbReference type="Pfam" id="PF13439"/>
    </source>
</evidence>
<name>A0AA95JAX7_9BACL</name>
<dbReference type="AlphaFoldDB" id="A0AA95JAX7"/>
<dbReference type="PANTHER" id="PTHR46401">
    <property type="entry name" value="GLYCOSYLTRANSFERASE WBBK-RELATED"/>
    <property type="match status" value="1"/>
</dbReference>
<dbReference type="Pfam" id="PF00534">
    <property type="entry name" value="Glycos_transf_1"/>
    <property type="match status" value="1"/>
</dbReference>
<evidence type="ECO:0000313" key="4">
    <source>
        <dbReference type="EMBL" id="WEK54938.1"/>
    </source>
</evidence>
<evidence type="ECO:0000313" key="5">
    <source>
        <dbReference type="Proteomes" id="UP001178662"/>
    </source>
</evidence>
<keyword evidence="1" id="KW-0808">Transferase</keyword>
<evidence type="ECO:0000259" key="2">
    <source>
        <dbReference type="Pfam" id="PF00534"/>
    </source>
</evidence>
<evidence type="ECO:0000256" key="1">
    <source>
        <dbReference type="ARBA" id="ARBA00022679"/>
    </source>
</evidence>
<dbReference type="Proteomes" id="UP001178662">
    <property type="component" value="Chromosome"/>
</dbReference>
<dbReference type="EMBL" id="CP119317">
    <property type="protein sequence ID" value="WEK54938.1"/>
    <property type="molecule type" value="Genomic_DNA"/>
</dbReference>
<sequence length="357" mass="40654">MKRVLLYGESAKNGTGIARYVQTIAKGIQQSEPCFDYQVAVRNFHSIPNLDRIRVAYRTNRLKGKLQHFVRKLTTGDELLFGRSDVVHEPNYNLCKVSRGTKVILTVHDVGWRIDATPYGLTEQFISEAEQAIKRSSIIITPSQSVKNDLVRLFGINEDHIHVIYHGVDAFFFQRDTPIAHRAMPERYWLFVGTALSRKNLERVIGAIAMMHLKLPLILTGERTPYGDHLARQAKAVGVEVMFFNRASDAELRLLYRRSTGLIYPSLWEGFGLPLIEAAAAGTIVITSDNTAMKEIAADYALLVNPTNVKEIAMAMQYVLEMDQQDRQTRIVKGKEIVKSYTWERSIQSHIRLYEML</sequence>
<dbReference type="PANTHER" id="PTHR46401:SF2">
    <property type="entry name" value="GLYCOSYLTRANSFERASE WBBK-RELATED"/>
    <property type="match status" value="1"/>
</dbReference>
<feature type="domain" description="Glycosyltransferase subfamily 4-like N-terminal" evidence="3">
    <location>
        <begin position="16"/>
        <end position="169"/>
    </location>
</feature>
<feature type="domain" description="Glycosyl transferase family 1" evidence="2">
    <location>
        <begin position="184"/>
        <end position="328"/>
    </location>
</feature>
<protein>
    <submittedName>
        <fullName evidence="4">Glycosyltransferase family 1 protein</fullName>
    </submittedName>
</protein>
<dbReference type="GO" id="GO:0016757">
    <property type="term" value="F:glycosyltransferase activity"/>
    <property type="evidence" value="ECO:0007669"/>
    <property type="project" value="InterPro"/>
</dbReference>
<dbReference type="Pfam" id="PF13439">
    <property type="entry name" value="Glyco_transf_4"/>
    <property type="match status" value="1"/>
</dbReference>
<dbReference type="InterPro" id="IPR028098">
    <property type="entry name" value="Glyco_trans_4-like_N"/>
</dbReference>
<gene>
    <name evidence="4" type="ORF">P0Y55_02310</name>
</gene>
<dbReference type="InterPro" id="IPR001296">
    <property type="entry name" value="Glyco_trans_1"/>
</dbReference>
<dbReference type="SUPFAM" id="SSF53756">
    <property type="entry name" value="UDP-Glycosyltransferase/glycogen phosphorylase"/>
    <property type="match status" value="1"/>
</dbReference>
<accession>A0AA95JAX7</accession>
<keyword evidence="5" id="KW-1185">Reference proteome</keyword>